<dbReference type="AlphaFoldDB" id="A0A7R9C1P5"/>
<dbReference type="CDD" id="cd00926">
    <property type="entry name" value="Cyt_c_Oxidase_VIb"/>
    <property type="match status" value="1"/>
</dbReference>
<evidence type="ECO:0008006" key="6">
    <source>
        <dbReference type="Google" id="ProtNLM"/>
    </source>
</evidence>
<name>A0A7R9C1P5_9CRUS</name>
<dbReference type="Gene3D" id="1.10.10.140">
    <property type="entry name" value="Cytochrome c oxidase, subunit VIb"/>
    <property type="match status" value="1"/>
</dbReference>
<protein>
    <recommendedName>
        <fullName evidence="6">Cytochrome c oxidase subunit VIb</fullName>
    </recommendedName>
</protein>
<organism evidence="4">
    <name type="scientific">Notodromas monacha</name>
    <dbReference type="NCBI Taxonomy" id="399045"/>
    <lineage>
        <taxon>Eukaryota</taxon>
        <taxon>Metazoa</taxon>
        <taxon>Ecdysozoa</taxon>
        <taxon>Arthropoda</taxon>
        <taxon>Crustacea</taxon>
        <taxon>Oligostraca</taxon>
        <taxon>Ostracoda</taxon>
        <taxon>Podocopa</taxon>
        <taxon>Podocopida</taxon>
        <taxon>Cypridocopina</taxon>
        <taxon>Cypridoidea</taxon>
        <taxon>Cyprididae</taxon>
        <taxon>Notodromas</taxon>
    </lineage>
</organism>
<dbReference type="GO" id="GO:0045277">
    <property type="term" value="C:respiratory chain complex IV"/>
    <property type="evidence" value="ECO:0007669"/>
    <property type="project" value="InterPro"/>
</dbReference>
<proteinExistence type="predicted"/>
<feature type="non-terminal residue" evidence="4">
    <location>
        <position position="1"/>
    </location>
</feature>
<dbReference type="PANTHER" id="PTHR11387">
    <property type="entry name" value="CYTOCHROME C OXIDASE SUBUNIT 6B"/>
    <property type="match status" value="1"/>
</dbReference>
<dbReference type="EMBL" id="OA899295">
    <property type="protein sequence ID" value="CAD7285579.1"/>
    <property type="molecule type" value="Genomic_DNA"/>
</dbReference>
<dbReference type="GO" id="GO:0005739">
    <property type="term" value="C:mitochondrion"/>
    <property type="evidence" value="ECO:0007669"/>
    <property type="project" value="UniProtKB-SubCell"/>
</dbReference>
<gene>
    <name evidence="4" type="ORF">NMOB1V02_LOCUS13181</name>
</gene>
<evidence type="ECO:0000256" key="2">
    <source>
        <dbReference type="ARBA" id="ARBA00023128"/>
    </source>
</evidence>
<keyword evidence="2" id="KW-0496">Mitochondrion</keyword>
<dbReference type="InterPro" id="IPR048280">
    <property type="entry name" value="COX6B-like"/>
</dbReference>
<sequence length="55" mass="6617">HCYVSYVDFYRCTKMKGEGYDACNYFKKAFESLCPKSWIEHWDTQRAENRFPGPL</sequence>
<dbReference type="EMBL" id="CAJPEX010017258">
    <property type="protein sequence ID" value="CAG0925731.1"/>
    <property type="molecule type" value="Genomic_DNA"/>
</dbReference>
<evidence type="ECO:0000256" key="1">
    <source>
        <dbReference type="ARBA" id="ARBA00004173"/>
    </source>
</evidence>
<dbReference type="InterPro" id="IPR036549">
    <property type="entry name" value="CX6/COA6-like_sf"/>
</dbReference>
<accession>A0A7R9C1P5</accession>
<comment type="subcellular location">
    <subcellularLocation>
        <location evidence="1">Mitochondrion</location>
    </subcellularLocation>
</comment>
<dbReference type="Pfam" id="PF02297">
    <property type="entry name" value="COX6B"/>
    <property type="match status" value="1"/>
</dbReference>
<dbReference type="Proteomes" id="UP000678499">
    <property type="component" value="Unassembled WGS sequence"/>
</dbReference>
<evidence type="ECO:0000313" key="5">
    <source>
        <dbReference type="Proteomes" id="UP000678499"/>
    </source>
</evidence>
<keyword evidence="3" id="KW-1015">Disulfide bond</keyword>
<evidence type="ECO:0000313" key="4">
    <source>
        <dbReference type="EMBL" id="CAD7285579.1"/>
    </source>
</evidence>
<dbReference type="SUPFAM" id="SSF47694">
    <property type="entry name" value="Cytochrome c oxidase subunit h"/>
    <property type="match status" value="1"/>
</dbReference>
<reference evidence="4" key="1">
    <citation type="submission" date="2020-11" db="EMBL/GenBank/DDBJ databases">
        <authorList>
            <person name="Tran Van P."/>
        </authorList>
    </citation>
    <scope>NUCLEOTIDE SEQUENCE</scope>
</reference>
<dbReference type="InterPro" id="IPR003213">
    <property type="entry name" value="Cyt_c_oxidase_su6B"/>
</dbReference>
<evidence type="ECO:0000256" key="3">
    <source>
        <dbReference type="ARBA" id="ARBA00023157"/>
    </source>
</evidence>
<keyword evidence="5" id="KW-1185">Reference proteome</keyword>
<dbReference type="OrthoDB" id="1107506at2759"/>